<comment type="caution">
    <text evidence="2">The sequence shown here is derived from an EMBL/GenBank/DDBJ whole genome shotgun (WGS) entry which is preliminary data.</text>
</comment>
<name>A0ABD6BU83_9EURY</name>
<dbReference type="InterPro" id="IPR013321">
    <property type="entry name" value="Arc_rbn_hlx_hlx"/>
</dbReference>
<feature type="compositionally biased region" description="Basic and acidic residues" evidence="1">
    <location>
        <begin position="63"/>
        <end position="74"/>
    </location>
</feature>
<organism evidence="2 3">
    <name type="scientific">Halolamina litorea</name>
    <dbReference type="NCBI Taxonomy" id="1515593"/>
    <lineage>
        <taxon>Archaea</taxon>
        <taxon>Methanobacteriati</taxon>
        <taxon>Methanobacteriota</taxon>
        <taxon>Stenosarchaea group</taxon>
        <taxon>Halobacteria</taxon>
        <taxon>Halobacteriales</taxon>
        <taxon>Haloferacaceae</taxon>
    </lineage>
</organism>
<dbReference type="RefSeq" id="WP_267647757.1">
    <property type="nucleotide sequence ID" value="NZ_JANHGR010000002.1"/>
</dbReference>
<dbReference type="InterPro" id="IPR010985">
    <property type="entry name" value="Ribbon_hlx_hlx"/>
</dbReference>
<dbReference type="Proteomes" id="UP001597139">
    <property type="component" value="Unassembled WGS sequence"/>
</dbReference>
<dbReference type="AlphaFoldDB" id="A0ABD6BU83"/>
<evidence type="ECO:0000313" key="2">
    <source>
        <dbReference type="EMBL" id="MFD1568238.1"/>
    </source>
</evidence>
<evidence type="ECO:0000313" key="3">
    <source>
        <dbReference type="Proteomes" id="UP001597139"/>
    </source>
</evidence>
<feature type="region of interest" description="Disordered" evidence="1">
    <location>
        <begin position="1"/>
        <end position="20"/>
    </location>
</feature>
<evidence type="ECO:0000256" key="1">
    <source>
        <dbReference type="SAM" id="MobiDB-lite"/>
    </source>
</evidence>
<accession>A0ABD6BU83</accession>
<dbReference type="EMBL" id="JBHUCZ010000010">
    <property type="protein sequence ID" value="MFD1568238.1"/>
    <property type="molecule type" value="Genomic_DNA"/>
</dbReference>
<proteinExistence type="predicted"/>
<dbReference type="SUPFAM" id="SSF47598">
    <property type="entry name" value="Ribbon-helix-helix"/>
    <property type="match status" value="1"/>
</dbReference>
<protein>
    <submittedName>
        <fullName evidence="2">Ribbon-helix-helix domain-containing protein</fullName>
    </submittedName>
</protein>
<dbReference type="Gene3D" id="1.10.1220.10">
    <property type="entry name" value="Met repressor-like"/>
    <property type="match status" value="1"/>
</dbReference>
<sequence>MTRAAIPDPRDEALRDRETVRLPRSTTEDIDELVDEGKYPNRSAFIRAGARLLIKCEREDVWPSFDRGRGREAEPATDDGPGSLQEVAEASVEGDTATVKAAADGGMVGAVDVESEGDTVASEDDGDEYEFVAESPAVSEADIVTKLSSVMRDATAVERAAAT</sequence>
<reference evidence="2 3" key="1">
    <citation type="journal article" date="2019" name="Int. J. Syst. Evol. Microbiol.">
        <title>The Global Catalogue of Microorganisms (GCM) 10K type strain sequencing project: providing services to taxonomists for standard genome sequencing and annotation.</title>
        <authorList>
            <consortium name="The Broad Institute Genomics Platform"/>
            <consortium name="The Broad Institute Genome Sequencing Center for Infectious Disease"/>
            <person name="Wu L."/>
            <person name="Ma J."/>
        </authorList>
    </citation>
    <scope>NUCLEOTIDE SEQUENCE [LARGE SCALE GENOMIC DNA]</scope>
    <source>
        <strain evidence="2 3">CGMCC 1.12859</strain>
    </source>
</reference>
<feature type="region of interest" description="Disordered" evidence="1">
    <location>
        <begin position="63"/>
        <end position="84"/>
    </location>
</feature>
<dbReference type="CDD" id="cd22231">
    <property type="entry name" value="RHH_NikR_HicB-like"/>
    <property type="match status" value="1"/>
</dbReference>
<gene>
    <name evidence="2" type="ORF">ACFSAU_12125</name>
</gene>
<feature type="compositionally biased region" description="Basic and acidic residues" evidence="1">
    <location>
        <begin position="8"/>
        <end position="20"/>
    </location>
</feature>
<keyword evidence="3" id="KW-1185">Reference proteome</keyword>